<gene>
    <name evidence="2" type="ORF">PLEPLA_LOCUS33801</name>
</gene>
<reference evidence="2" key="1">
    <citation type="submission" date="2020-03" db="EMBL/GenBank/DDBJ databases">
        <authorList>
            <person name="Weist P."/>
        </authorList>
    </citation>
    <scope>NUCLEOTIDE SEQUENCE</scope>
</reference>
<evidence type="ECO:0000256" key="1">
    <source>
        <dbReference type="SAM" id="MobiDB-lite"/>
    </source>
</evidence>
<dbReference type="AlphaFoldDB" id="A0A9N7Z1C6"/>
<feature type="compositionally biased region" description="Polar residues" evidence="1">
    <location>
        <begin position="149"/>
        <end position="162"/>
    </location>
</feature>
<feature type="region of interest" description="Disordered" evidence="1">
    <location>
        <begin position="138"/>
        <end position="179"/>
    </location>
</feature>
<dbReference type="Proteomes" id="UP001153269">
    <property type="component" value="Unassembled WGS sequence"/>
</dbReference>
<comment type="caution">
    <text evidence="2">The sequence shown here is derived from an EMBL/GenBank/DDBJ whole genome shotgun (WGS) entry which is preliminary data.</text>
</comment>
<evidence type="ECO:0000313" key="2">
    <source>
        <dbReference type="EMBL" id="CAB1446059.1"/>
    </source>
</evidence>
<name>A0A9N7Z1C6_PLEPL</name>
<feature type="region of interest" description="Disordered" evidence="1">
    <location>
        <begin position="79"/>
        <end position="113"/>
    </location>
</feature>
<sequence length="179" mass="19885">MELQSPGRTHSILLHPLLHPSCCPAEPARRWRVQRNQREQPKRPLAPAEPSVLGGMCHSEWCGLVPVTRCQAAGWGKIPVGRAASPETDGRSECKESEDRQQGSGRAMHSGLPMSNRELVIALRWPGSTQTGIYTFQQQQEKEEDVELSGSTKNVTGEQSAFTAREKVKKHKEPRLSGR</sequence>
<protein>
    <submittedName>
        <fullName evidence="2">Uncharacterized protein</fullName>
    </submittedName>
</protein>
<organism evidence="2 3">
    <name type="scientific">Pleuronectes platessa</name>
    <name type="common">European plaice</name>
    <dbReference type="NCBI Taxonomy" id="8262"/>
    <lineage>
        <taxon>Eukaryota</taxon>
        <taxon>Metazoa</taxon>
        <taxon>Chordata</taxon>
        <taxon>Craniata</taxon>
        <taxon>Vertebrata</taxon>
        <taxon>Euteleostomi</taxon>
        <taxon>Actinopterygii</taxon>
        <taxon>Neopterygii</taxon>
        <taxon>Teleostei</taxon>
        <taxon>Neoteleostei</taxon>
        <taxon>Acanthomorphata</taxon>
        <taxon>Carangaria</taxon>
        <taxon>Pleuronectiformes</taxon>
        <taxon>Pleuronectoidei</taxon>
        <taxon>Pleuronectidae</taxon>
        <taxon>Pleuronectes</taxon>
    </lineage>
</organism>
<proteinExistence type="predicted"/>
<feature type="compositionally biased region" description="Basic and acidic residues" evidence="1">
    <location>
        <begin position="88"/>
        <end position="101"/>
    </location>
</feature>
<dbReference type="EMBL" id="CADEAL010003879">
    <property type="protein sequence ID" value="CAB1446059.1"/>
    <property type="molecule type" value="Genomic_DNA"/>
</dbReference>
<keyword evidence="3" id="KW-1185">Reference proteome</keyword>
<accession>A0A9N7Z1C6</accession>
<evidence type="ECO:0000313" key="3">
    <source>
        <dbReference type="Proteomes" id="UP001153269"/>
    </source>
</evidence>